<dbReference type="InterPro" id="IPR041664">
    <property type="entry name" value="AAA_16"/>
</dbReference>
<dbReference type="Proteomes" id="UP001595699">
    <property type="component" value="Unassembled WGS sequence"/>
</dbReference>
<keyword evidence="1" id="KW-0547">Nucleotide-binding</keyword>
<comment type="caution">
    <text evidence="4">The sequence shown here is derived from an EMBL/GenBank/DDBJ whole genome shotgun (WGS) entry which is preliminary data.</text>
</comment>
<dbReference type="Gene3D" id="3.40.50.300">
    <property type="entry name" value="P-loop containing nucleotide triphosphate hydrolases"/>
    <property type="match status" value="1"/>
</dbReference>
<dbReference type="PANTHER" id="PTHR16305:SF35">
    <property type="entry name" value="TRANSCRIPTIONAL ACTIVATOR DOMAIN"/>
    <property type="match status" value="1"/>
</dbReference>
<dbReference type="PANTHER" id="PTHR16305">
    <property type="entry name" value="TESTICULAR SOLUBLE ADENYLYL CYCLASE"/>
    <property type="match status" value="1"/>
</dbReference>
<proteinExistence type="predicted"/>
<dbReference type="InterPro" id="IPR011990">
    <property type="entry name" value="TPR-like_helical_dom_sf"/>
</dbReference>
<feature type="domain" description="Orc1-like AAA ATPase" evidence="3">
    <location>
        <begin position="2"/>
        <end position="161"/>
    </location>
</feature>
<accession>A0ABV7YG81</accession>
<evidence type="ECO:0000259" key="3">
    <source>
        <dbReference type="Pfam" id="PF13191"/>
    </source>
</evidence>
<organism evidence="4 5">
    <name type="scientific">Tenggerimyces flavus</name>
    <dbReference type="NCBI Taxonomy" id="1708749"/>
    <lineage>
        <taxon>Bacteria</taxon>
        <taxon>Bacillati</taxon>
        <taxon>Actinomycetota</taxon>
        <taxon>Actinomycetes</taxon>
        <taxon>Propionibacteriales</taxon>
        <taxon>Nocardioidaceae</taxon>
        <taxon>Tenggerimyces</taxon>
    </lineage>
</organism>
<dbReference type="Pfam" id="PF13191">
    <property type="entry name" value="AAA_16"/>
    <property type="match status" value="1"/>
</dbReference>
<name>A0ABV7YG81_9ACTN</name>
<evidence type="ECO:0000313" key="4">
    <source>
        <dbReference type="EMBL" id="MFC3764360.1"/>
    </source>
</evidence>
<sequence length="839" mass="90008">MIGRETELAEVAGVLAAGRNGPAGLHLVGPAGVGKTVLLRAARTMAKEQGDRTVLVATATQHHGAVPYGGLADLVAPIASLVDKLPPTQQQALAVAVLAEAAPPKEGVERNAVAAAVTGLLRQAAEASPTVLILDDLQWFDESSRSVLAYAFRRIEAEPIATITAARRGPKDEAFELGSLLGRDTVRERAVEGLTVDQLVAIVRQQLGALLSVSTAIRLHEATNGNPLLALEIARVLATGRQGVLDFVDDLPLPDRFERALADRVDTITPAARQVATVVAALTRPTVGLLRQALPGPAVLSGLQAAVDANVVETQGEELAIFHPLARAYLLDRLDESARRGLHERLAQLVTDRYERAAHLAASAAQPDQRIADDVANAAQEASLRGAPATAAALAEEAARLTPADDETSRADRYGLAADARFRAGNTDLALDLAERALHSAPQDRAGSFIHRIGRIQLERDGIADALPKYELAIQLTTDRGERALLYRDLAVVTRYVESPRAALKHAQAAVELADQVTDPAIQSECIATLAHLHFNSGLGIPEDLLERGVALEREHHLPVQNGSVRLTEVLIRTWSGRPDRSLPLVRRIIDEAVPDDAVTRTYALYHRGIAEWRSGHWTEARATAEQVVQLVDQLGWGTRGAFLWLRSMVAAHLGDLDRARTDAIDSITVSEHTGERTWVPLARWILGFVALSEGDTQGTVAMLKESDKLRQSGDPAGALYLPDFVEALVATGQVAVAEAAMEPWEQAVEELGRVEAHGVRARCRALVLAAKGQVDQAIEELRPYTSAEGWESYEPFQVARNDLTFGQLGTGDKQAIAAAARGFRALGAVVWEAKALAL</sequence>
<evidence type="ECO:0000256" key="2">
    <source>
        <dbReference type="ARBA" id="ARBA00022840"/>
    </source>
</evidence>
<dbReference type="EMBL" id="JBHRZH010000023">
    <property type="protein sequence ID" value="MFC3764360.1"/>
    <property type="molecule type" value="Genomic_DNA"/>
</dbReference>
<dbReference type="SUPFAM" id="SSF48452">
    <property type="entry name" value="TPR-like"/>
    <property type="match status" value="2"/>
</dbReference>
<gene>
    <name evidence="4" type="ORF">ACFOUW_26230</name>
</gene>
<evidence type="ECO:0000313" key="5">
    <source>
        <dbReference type="Proteomes" id="UP001595699"/>
    </source>
</evidence>
<keyword evidence="2" id="KW-0067">ATP-binding</keyword>
<dbReference type="RefSeq" id="WP_205115347.1">
    <property type="nucleotide sequence ID" value="NZ_JAFBCM010000001.1"/>
</dbReference>
<dbReference type="Gene3D" id="1.25.40.10">
    <property type="entry name" value="Tetratricopeptide repeat domain"/>
    <property type="match status" value="1"/>
</dbReference>
<protein>
    <submittedName>
        <fullName evidence="4">AAA family ATPase</fullName>
    </submittedName>
</protein>
<dbReference type="SUPFAM" id="SSF52540">
    <property type="entry name" value="P-loop containing nucleoside triphosphate hydrolases"/>
    <property type="match status" value="1"/>
</dbReference>
<reference evidence="5" key="1">
    <citation type="journal article" date="2019" name="Int. J. Syst. Evol. Microbiol.">
        <title>The Global Catalogue of Microorganisms (GCM) 10K type strain sequencing project: providing services to taxonomists for standard genome sequencing and annotation.</title>
        <authorList>
            <consortium name="The Broad Institute Genomics Platform"/>
            <consortium name="The Broad Institute Genome Sequencing Center for Infectious Disease"/>
            <person name="Wu L."/>
            <person name="Ma J."/>
        </authorList>
    </citation>
    <scope>NUCLEOTIDE SEQUENCE [LARGE SCALE GENOMIC DNA]</scope>
    <source>
        <strain evidence="5">CGMCC 4.7241</strain>
    </source>
</reference>
<evidence type="ECO:0000256" key="1">
    <source>
        <dbReference type="ARBA" id="ARBA00022741"/>
    </source>
</evidence>
<dbReference type="InterPro" id="IPR027417">
    <property type="entry name" value="P-loop_NTPase"/>
</dbReference>
<keyword evidence="5" id="KW-1185">Reference proteome</keyword>